<organism evidence="2 3">
    <name type="scientific">Trichinella pseudospiralis</name>
    <name type="common">Parasitic roundworm</name>
    <dbReference type="NCBI Taxonomy" id="6337"/>
    <lineage>
        <taxon>Eukaryota</taxon>
        <taxon>Metazoa</taxon>
        <taxon>Ecdysozoa</taxon>
        <taxon>Nematoda</taxon>
        <taxon>Enoplea</taxon>
        <taxon>Dorylaimia</taxon>
        <taxon>Trichinellida</taxon>
        <taxon>Trichinellidae</taxon>
        <taxon>Trichinella</taxon>
    </lineage>
</organism>
<dbReference type="EMBL" id="JYDR01000556">
    <property type="protein sequence ID" value="KRY64233.1"/>
    <property type="molecule type" value="Genomic_DNA"/>
</dbReference>
<reference evidence="2 3" key="1">
    <citation type="submission" date="2015-01" db="EMBL/GenBank/DDBJ databases">
        <title>Evolution of Trichinella species and genotypes.</title>
        <authorList>
            <person name="Korhonen P.K."/>
            <person name="Edoardo P."/>
            <person name="Giuseppe L.R."/>
            <person name="Gasser R.B."/>
        </authorList>
    </citation>
    <scope>NUCLEOTIDE SEQUENCE [LARGE SCALE GENOMIC DNA]</scope>
    <source>
        <strain evidence="2">ISS13</strain>
    </source>
</reference>
<evidence type="ECO:0000313" key="3">
    <source>
        <dbReference type="Proteomes" id="UP000054632"/>
    </source>
</evidence>
<proteinExistence type="predicted"/>
<protein>
    <submittedName>
        <fullName evidence="2">Uncharacterized protein</fullName>
    </submittedName>
</protein>
<accession>A0A0V1DRL4</accession>
<dbReference type="AlphaFoldDB" id="A0A0V1DRL4"/>
<evidence type="ECO:0000313" key="2">
    <source>
        <dbReference type="EMBL" id="KRY64233.1"/>
    </source>
</evidence>
<dbReference type="EMBL" id="JYDR01000731">
    <property type="protein sequence ID" value="KRY63980.1"/>
    <property type="molecule type" value="Genomic_DNA"/>
</dbReference>
<dbReference type="Proteomes" id="UP000054632">
    <property type="component" value="Unassembled WGS sequence"/>
</dbReference>
<gene>
    <name evidence="2" type="ORF">T4A_13337</name>
    <name evidence="1" type="ORF">T4A_1575</name>
</gene>
<comment type="caution">
    <text evidence="2">The sequence shown here is derived from an EMBL/GenBank/DDBJ whole genome shotgun (WGS) entry which is preliminary data.</text>
</comment>
<sequence length="34" mass="3935">MHAVCPSFCSINVKLRNPEFYPYSDYDGIILRNA</sequence>
<name>A0A0V1DRL4_TRIPS</name>
<evidence type="ECO:0000313" key="1">
    <source>
        <dbReference type="EMBL" id="KRY63980.1"/>
    </source>
</evidence>